<evidence type="ECO:0000256" key="3">
    <source>
        <dbReference type="PROSITE-ProRule" id="PRU00169"/>
    </source>
</evidence>
<proteinExistence type="predicted"/>
<dbReference type="PANTHER" id="PTHR43214:SF17">
    <property type="entry name" value="TRANSCRIPTIONAL REGULATORY PROTEIN RCSB"/>
    <property type="match status" value="1"/>
</dbReference>
<dbReference type="RefSeq" id="WP_404547039.1">
    <property type="nucleotide sequence ID" value="NZ_JADIKJ010000009.1"/>
</dbReference>
<dbReference type="PANTHER" id="PTHR43214">
    <property type="entry name" value="TWO-COMPONENT RESPONSE REGULATOR"/>
    <property type="match status" value="1"/>
</dbReference>
<dbReference type="InterPro" id="IPR000792">
    <property type="entry name" value="Tscrpt_reg_LuxR_C"/>
</dbReference>
<sequence length="231" mass="25149">MSVVIADDHPLLLAGLAHELRQHPGVKVVGSASNSTELVELLLRYPVDVVITDYSMPGGSRGDGITLFGFLRRRFPNVGLIALTMMNNTGVIRSLMTQGINCILSKADSLDYLTAALYCAVAGKRYLSPTIEAIVTAHGIDGRNQGLRARDLTVRELEVVRLFVSGLTVSEIAERMHRSKQTVSTQKMSAMRKLGLARDADLIKYGIDEHLTSHVIEPGIAHGQSFGDPDR</sequence>
<organism evidence="6 7">
    <name type="scientific">Dyella jejuensis</name>
    <dbReference type="NCBI Taxonomy" id="1432009"/>
    <lineage>
        <taxon>Bacteria</taxon>
        <taxon>Pseudomonadati</taxon>
        <taxon>Pseudomonadota</taxon>
        <taxon>Gammaproteobacteria</taxon>
        <taxon>Lysobacterales</taxon>
        <taxon>Rhodanobacteraceae</taxon>
        <taxon>Dyella</taxon>
    </lineage>
</organism>
<dbReference type="InterPro" id="IPR058245">
    <property type="entry name" value="NreC/VraR/RcsB-like_REC"/>
</dbReference>
<keyword evidence="7" id="KW-1185">Reference proteome</keyword>
<feature type="modified residue" description="4-aspartylphosphate" evidence="3">
    <location>
        <position position="53"/>
    </location>
</feature>
<protein>
    <submittedName>
        <fullName evidence="6">Response regulator transcription factor</fullName>
    </submittedName>
</protein>
<evidence type="ECO:0000256" key="2">
    <source>
        <dbReference type="ARBA" id="ARBA00023125"/>
    </source>
</evidence>
<dbReference type="Gene3D" id="1.10.10.10">
    <property type="entry name" value="Winged helix-like DNA-binding domain superfamily/Winged helix DNA-binding domain"/>
    <property type="match status" value="1"/>
</dbReference>
<dbReference type="SUPFAM" id="SSF46894">
    <property type="entry name" value="C-terminal effector domain of the bipartite response regulators"/>
    <property type="match status" value="1"/>
</dbReference>
<evidence type="ECO:0000313" key="6">
    <source>
        <dbReference type="EMBL" id="MFK2900580.1"/>
    </source>
</evidence>
<dbReference type="PROSITE" id="PS50043">
    <property type="entry name" value="HTH_LUXR_2"/>
    <property type="match status" value="1"/>
</dbReference>
<dbReference type="SUPFAM" id="SSF52172">
    <property type="entry name" value="CheY-like"/>
    <property type="match status" value="1"/>
</dbReference>
<dbReference type="Proteomes" id="UP001620461">
    <property type="component" value="Unassembled WGS sequence"/>
</dbReference>
<dbReference type="InterPro" id="IPR011006">
    <property type="entry name" value="CheY-like_superfamily"/>
</dbReference>
<dbReference type="Pfam" id="PF00072">
    <property type="entry name" value="Response_reg"/>
    <property type="match status" value="1"/>
</dbReference>
<dbReference type="Pfam" id="PF00196">
    <property type="entry name" value="GerE"/>
    <property type="match status" value="1"/>
</dbReference>
<dbReference type="Gene3D" id="3.40.50.2300">
    <property type="match status" value="1"/>
</dbReference>
<keyword evidence="2" id="KW-0238">DNA-binding</keyword>
<name>A0ABW8JJW5_9GAMM</name>
<feature type="domain" description="Response regulatory" evidence="5">
    <location>
        <begin position="2"/>
        <end position="121"/>
    </location>
</feature>
<dbReference type="SMART" id="SM00421">
    <property type="entry name" value="HTH_LUXR"/>
    <property type="match status" value="1"/>
</dbReference>
<dbReference type="EMBL" id="JADIKJ010000009">
    <property type="protein sequence ID" value="MFK2900580.1"/>
    <property type="molecule type" value="Genomic_DNA"/>
</dbReference>
<dbReference type="InterPro" id="IPR039420">
    <property type="entry name" value="WalR-like"/>
</dbReference>
<dbReference type="CDD" id="cd06170">
    <property type="entry name" value="LuxR_C_like"/>
    <property type="match status" value="1"/>
</dbReference>
<dbReference type="PRINTS" id="PR00038">
    <property type="entry name" value="HTHLUXR"/>
</dbReference>
<evidence type="ECO:0000313" key="7">
    <source>
        <dbReference type="Proteomes" id="UP001620461"/>
    </source>
</evidence>
<feature type="domain" description="HTH luxR-type" evidence="4">
    <location>
        <begin position="145"/>
        <end position="210"/>
    </location>
</feature>
<dbReference type="InterPro" id="IPR036388">
    <property type="entry name" value="WH-like_DNA-bd_sf"/>
</dbReference>
<dbReference type="PROSITE" id="PS00622">
    <property type="entry name" value="HTH_LUXR_1"/>
    <property type="match status" value="1"/>
</dbReference>
<evidence type="ECO:0000259" key="4">
    <source>
        <dbReference type="PROSITE" id="PS50043"/>
    </source>
</evidence>
<evidence type="ECO:0000256" key="1">
    <source>
        <dbReference type="ARBA" id="ARBA00022553"/>
    </source>
</evidence>
<reference evidence="6 7" key="1">
    <citation type="submission" date="2020-10" db="EMBL/GenBank/DDBJ databases">
        <title>Phylogeny of dyella-like bacteria.</title>
        <authorList>
            <person name="Fu J."/>
        </authorList>
    </citation>
    <scope>NUCLEOTIDE SEQUENCE [LARGE SCALE GENOMIC DNA]</scope>
    <source>
        <strain evidence="6 7">JP1</strain>
    </source>
</reference>
<gene>
    <name evidence="6" type="ORF">ISP15_09555</name>
</gene>
<comment type="caution">
    <text evidence="6">The sequence shown here is derived from an EMBL/GenBank/DDBJ whole genome shotgun (WGS) entry which is preliminary data.</text>
</comment>
<dbReference type="InterPro" id="IPR001789">
    <property type="entry name" value="Sig_transdc_resp-reg_receiver"/>
</dbReference>
<evidence type="ECO:0000259" key="5">
    <source>
        <dbReference type="PROSITE" id="PS50110"/>
    </source>
</evidence>
<accession>A0ABW8JJW5</accession>
<dbReference type="PROSITE" id="PS50110">
    <property type="entry name" value="RESPONSE_REGULATORY"/>
    <property type="match status" value="1"/>
</dbReference>
<dbReference type="CDD" id="cd17535">
    <property type="entry name" value="REC_NarL-like"/>
    <property type="match status" value="1"/>
</dbReference>
<dbReference type="InterPro" id="IPR016032">
    <property type="entry name" value="Sig_transdc_resp-reg_C-effctor"/>
</dbReference>
<dbReference type="SMART" id="SM00448">
    <property type="entry name" value="REC"/>
    <property type="match status" value="1"/>
</dbReference>
<keyword evidence="1 3" id="KW-0597">Phosphoprotein</keyword>